<reference evidence="1 2" key="1">
    <citation type="submission" date="2014-02" db="EMBL/GenBank/DDBJ databases">
        <title>Whole genome shotgun sequence of Rhodococcus wratislaviensis NBRC 100605.</title>
        <authorList>
            <person name="Hosoyama A."/>
            <person name="Tsuchikane K."/>
            <person name="Yoshida I."/>
            <person name="Ohji S."/>
            <person name="Ichikawa N."/>
            <person name="Yamazoe A."/>
            <person name="Fujita N."/>
        </authorList>
    </citation>
    <scope>NUCLEOTIDE SEQUENCE [LARGE SCALE GENOMIC DNA]</scope>
    <source>
        <strain evidence="1 2">NBRC 100605</strain>
    </source>
</reference>
<keyword evidence="2" id="KW-1185">Reference proteome</keyword>
<dbReference type="EMBL" id="BAWF01000019">
    <property type="protein sequence ID" value="GAF45312.1"/>
    <property type="molecule type" value="Genomic_DNA"/>
</dbReference>
<gene>
    <name evidence="1" type="ORF">RW1_019_00640</name>
</gene>
<protein>
    <submittedName>
        <fullName evidence="1">Uncharacterized protein</fullName>
    </submittedName>
</protein>
<proteinExistence type="predicted"/>
<organism evidence="1 2">
    <name type="scientific">Rhodococcus wratislaviensis NBRC 100605</name>
    <dbReference type="NCBI Taxonomy" id="1219028"/>
    <lineage>
        <taxon>Bacteria</taxon>
        <taxon>Bacillati</taxon>
        <taxon>Actinomycetota</taxon>
        <taxon>Actinomycetes</taxon>
        <taxon>Mycobacteriales</taxon>
        <taxon>Nocardiaceae</taxon>
        <taxon>Rhodococcus</taxon>
    </lineage>
</organism>
<dbReference type="Proteomes" id="UP000019491">
    <property type="component" value="Unassembled WGS sequence"/>
</dbReference>
<sequence>MRRCDRGETSFVTRIGTCESAPHTDNFPTMLPAHESNLAHEMLQDQYNVDFLGRGAGVQRART</sequence>
<accession>X0Q2Q9</accession>
<name>X0Q2Q9_RHOWR</name>
<evidence type="ECO:0000313" key="2">
    <source>
        <dbReference type="Proteomes" id="UP000019491"/>
    </source>
</evidence>
<comment type="caution">
    <text evidence="1">The sequence shown here is derived from an EMBL/GenBank/DDBJ whole genome shotgun (WGS) entry which is preliminary data.</text>
</comment>
<dbReference type="AlphaFoldDB" id="X0Q2Q9"/>
<evidence type="ECO:0000313" key="1">
    <source>
        <dbReference type="EMBL" id="GAF45312.1"/>
    </source>
</evidence>